<dbReference type="Gene3D" id="1.10.150.130">
    <property type="match status" value="1"/>
</dbReference>
<comment type="caution">
    <text evidence="5">The sequence shown here is derived from an EMBL/GenBank/DDBJ whole genome shotgun (WGS) entry which is preliminary data.</text>
</comment>
<dbReference type="Pfam" id="PF00078">
    <property type="entry name" value="RVT_1"/>
    <property type="match status" value="1"/>
</dbReference>
<proteinExistence type="predicted"/>
<dbReference type="PANTHER" id="PTHR33050">
    <property type="entry name" value="REVERSE TRANSCRIPTASE DOMAIN-CONTAINING PROTEIN"/>
    <property type="match status" value="1"/>
</dbReference>
<keyword evidence="3" id="KW-0472">Membrane</keyword>
<dbReference type="InterPro" id="IPR011010">
    <property type="entry name" value="DNA_brk_join_enz"/>
</dbReference>
<dbReference type="SUPFAM" id="SSF56672">
    <property type="entry name" value="DNA/RNA polymerases"/>
    <property type="match status" value="1"/>
</dbReference>
<keyword evidence="3" id="KW-1133">Transmembrane helix</keyword>
<reference evidence="5" key="1">
    <citation type="submission" date="2021-03" db="EMBL/GenBank/DDBJ databases">
        <authorList>
            <person name="Bekaert M."/>
        </authorList>
    </citation>
    <scope>NUCLEOTIDE SEQUENCE</scope>
</reference>
<accession>A0A8S3U892</accession>
<keyword evidence="1" id="KW-0238">DNA-binding</keyword>
<dbReference type="InterPro" id="IPR052055">
    <property type="entry name" value="Hepadnavirus_pol/RT"/>
</dbReference>
<dbReference type="SUPFAM" id="SSF47823">
    <property type="entry name" value="lambda integrase-like, N-terminal domain"/>
    <property type="match status" value="1"/>
</dbReference>
<feature type="domain" description="Reverse transcriptase" evidence="4">
    <location>
        <begin position="33"/>
        <end position="164"/>
    </location>
</feature>
<dbReference type="GO" id="GO:0003677">
    <property type="term" value="F:DNA binding"/>
    <property type="evidence" value="ECO:0007669"/>
    <property type="project" value="UniProtKB-KW"/>
</dbReference>
<dbReference type="Proteomes" id="UP000683360">
    <property type="component" value="Unassembled WGS sequence"/>
</dbReference>
<dbReference type="OrthoDB" id="6115741at2759"/>
<evidence type="ECO:0000313" key="6">
    <source>
        <dbReference type="Proteomes" id="UP000683360"/>
    </source>
</evidence>
<evidence type="ECO:0000256" key="2">
    <source>
        <dbReference type="ARBA" id="ARBA00023172"/>
    </source>
</evidence>
<dbReference type="InterPro" id="IPR000477">
    <property type="entry name" value="RT_dom"/>
</dbReference>
<dbReference type="Gene3D" id="1.10.443.10">
    <property type="entry name" value="Intergrase catalytic core"/>
    <property type="match status" value="1"/>
</dbReference>
<dbReference type="InterPro" id="IPR010998">
    <property type="entry name" value="Integrase_recombinase_N"/>
</dbReference>
<protein>
    <recommendedName>
        <fullName evidence="4">Reverse transcriptase domain-containing protein</fullName>
    </recommendedName>
</protein>
<evidence type="ECO:0000256" key="1">
    <source>
        <dbReference type="ARBA" id="ARBA00023125"/>
    </source>
</evidence>
<dbReference type="GO" id="GO:0015074">
    <property type="term" value="P:DNA integration"/>
    <property type="evidence" value="ECO:0007669"/>
    <property type="project" value="InterPro"/>
</dbReference>
<dbReference type="PANTHER" id="PTHR33050:SF7">
    <property type="entry name" value="RIBONUCLEASE H"/>
    <property type="match status" value="1"/>
</dbReference>
<organism evidence="5 6">
    <name type="scientific">Mytilus edulis</name>
    <name type="common">Blue mussel</name>
    <dbReference type="NCBI Taxonomy" id="6550"/>
    <lineage>
        <taxon>Eukaryota</taxon>
        <taxon>Metazoa</taxon>
        <taxon>Spiralia</taxon>
        <taxon>Lophotrochozoa</taxon>
        <taxon>Mollusca</taxon>
        <taxon>Bivalvia</taxon>
        <taxon>Autobranchia</taxon>
        <taxon>Pteriomorphia</taxon>
        <taxon>Mytilida</taxon>
        <taxon>Mytiloidea</taxon>
        <taxon>Mytilidae</taxon>
        <taxon>Mytilinae</taxon>
        <taxon>Mytilus</taxon>
    </lineage>
</organism>
<feature type="transmembrane region" description="Helical" evidence="3">
    <location>
        <begin position="632"/>
        <end position="651"/>
    </location>
</feature>
<sequence length="652" mass="73860">MDLSFPIGTSVNDGIPKHTYMGDPFTLHYPATDHLVQLINEKGPNCLLYKVDIKRCYRWLPVDPYDYHLLGLVWNHKLYFDTKIPFGLRTGAMAAQRTTNAIMYMYRNMGYNGVNYIDDIGSAETTEFAGNGFHILKTLIDDLGFKVAEQKCCAPDTNMIFLGKQFDTVNMTISIPNDKLCEIKGVIEKLLTKKTITRKKLESIIGKLSYIADCIRSARLFIARLLALLRTISRKGHHINLNGEAKKDLKWFLKFMTRFNGKTTIPEHIWTKPDQLIQTDASLSGIGETGSHEWLSLRRKARTVLKAAFRPGTFKNLRTQLNTYLLFCEKFCRSAFPVGQETLCGYVCFLSDNFKNSGSVRNYLSGVKTWAILLNFDTEEFNSPSLRLTLSGIDKLNTNVPNIKLPFEPYHLNRMFEILDMTSVQDAVMWAVIMISFYAMLRKSQFANNSRTTFNPKEQLTRGDIQITEEGLIIDIQWSKTSQKHKNIHQIPLKRIEDCVLCPVLAYSRMVSMLPALPGEPAFGLSDSKGKICAFSKSDIDKILHKLLVRCGIDTSQYSFHSLRRGGATCASAAGCTDSEICTIGNWASSCYKGYIKHSTDKLYYISSKMGLFANFPTHKCPCFLSSLSSDLCAWHCVALVIVVFSFYMTYC</sequence>
<dbReference type="InterPro" id="IPR013762">
    <property type="entry name" value="Integrase-like_cat_sf"/>
</dbReference>
<name>A0A8S3U892_MYTED</name>
<dbReference type="SUPFAM" id="SSF56349">
    <property type="entry name" value="DNA breaking-rejoining enzymes"/>
    <property type="match status" value="1"/>
</dbReference>
<dbReference type="EMBL" id="CAJPWZ010002603">
    <property type="protein sequence ID" value="CAG2241896.1"/>
    <property type="molecule type" value="Genomic_DNA"/>
</dbReference>
<dbReference type="InterPro" id="IPR043502">
    <property type="entry name" value="DNA/RNA_pol_sf"/>
</dbReference>
<evidence type="ECO:0000259" key="4">
    <source>
        <dbReference type="Pfam" id="PF00078"/>
    </source>
</evidence>
<keyword evidence="3" id="KW-0812">Transmembrane</keyword>
<dbReference type="GO" id="GO:0006310">
    <property type="term" value="P:DNA recombination"/>
    <property type="evidence" value="ECO:0007669"/>
    <property type="project" value="UniProtKB-KW"/>
</dbReference>
<keyword evidence="2" id="KW-0233">DNA recombination</keyword>
<dbReference type="AlphaFoldDB" id="A0A8S3U892"/>
<keyword evidence="6" id="KW-1185">Reference proteome</keyword>
<evidence type="ECO:0000313" key="5">
    <source>
        <dbReference type="EMBL" id="CAG2241896.1"/>
    </source>
</evidence>
<evidence type="ECO:0000256" key="3">
    <source>
        <dbReference type="SAM" id="Phobius"/>
    </source>
</evidence>
<gene>
    <name evidence="5" type="ORF">MEDL_54100</name>
</gene>